<dbReference type="InterPro" id="IPR001214">
    <property type="entry name" value="SET_dom"/>
</dbReference>
<evidence type="ECO:0000313" key="4">
    <source>
        <dbReference type="Proteomes" id="UP000828390"/>
    </source>
</evidence>
<comment type="caution">
    <text evidence="3">The sequence shown here is derived from an EMBL/GenBank/DDBJ whole genome shotgun (WGS) entry which is preliminary data.</text>
</comment>
<feature type="compositionally biased region" description="Polar residues" evidence="1">
    <location>
        <begin position="246"/>
        <end position="265"/>
    </location>
</feature>
<feature type="compositionally biased region" description="Basic and acidic residues" evidence="1">
    <location>
        <begin position="352"/>
        <end position="365"/>
    </location>
</feature>
<name>A0A9D3Z7C5_DREPO</name>
<feature type="compositionally biased region" description="Polar residues" evidence="1">
    <location>
        <begin position="211"/>
        <end position="230"/>
    </location>
</feature>
<feature type="domain" description="SET" evidence="2">
    <location>
        <begin position="34"/>
        <end position="160"/>
    </location>
</feature>
<reference evidence="3" key="2">
    <citation type="submission" date="2020-11" db="EMBL/GenBank/DDBJ databases">
        <authorList>
            <person name="McCartney M.A."/>
            <person name="Auch B."/>
            <person name="Kono T."/>
            <person name="Mallez S."/>
            <person name="Becker A."/>
            <person name="Gohl D.M."/>
            <person name="Silverstein K.A.T."/>
            <person name="Koren S."/>
            <person name="Bechman K.B."/>
            <person name="Herman A."/>
            <person name="Abrahante J.E."/>
            <person name="Garbe J."/>
        </authorList>
    </citation>
    <scope>NUCLEOTIDE SEQUENCE</scope>
    <source>
        <strain evidence="3">Duluth1</strain>
        <tissue evidence="3">Whole animal</tissue>
    </source>
</reference>
<gene>
    <name evidence="3" type="ORF">DPMN_071240</name>
</gene>
<feature type="region of interest" description="Disordered" evidence="1">
    <location>
        <begin position="347"/>
        <end position="366"/>
    </location>
</feature>
<dbReference type="InterPro" id="IPR046341">
    <property type="entry name" value="SET_dom_sf"/>
</dbReference>
<dbReference type="EMBL" id="JAIWYP010000014">
    <property type="protein sequence ID" value="KAH3711569.1"/>
    <property type="molecule type" value="Genomic_DNA"/>
</dbReference>
<accession>A0A9D3Z7C5</accession>
<feature type="compositionally biased region" description="Basic and acidic residues" evidence="1">
    <location>
        <begin position="231"/>
        <end position="245"/>
    </location>
</feature>
<dbReference type="PANTHER" id="PTHR33480">
    <property type="entry name" value="SET DOMAIN-CONTAINING PROTEIN-RELATED"/>
    <property type="match status" value="1"/>
</dbReference>
<feature type="region of interest" description="Disordered" evidence="1">
    <location>
        <begin position="941"/>
        <end position="994"/>
    </location>
</feature>
<evidence type="ECO:0000313" key="3">
    <source>
        <dbReference type="EMBL" id="KAH3711569.1"/>
    </source>
</evidence>
<dbReference type="Pfam" id="PF00856">
    <property type="entry name" value="SET"/>
    <property type="match status" value="1"/>
</dbReference>
<feature type="compositionally biased region" description="Acidic residues" evidence="1">
    <location>
        <begin position="302"/>
        <end position="322"/>
    </location>
</feature>
<dbReference type="PROSITE" id="PS50280">
    <property type="entry name" value="SET"/>
    <property type="match status" value="1"/>
</dbReference>
<keyword evidence="4" id="KW-1185">Reference proteome</keyword>
<feature type="region of interest" description="Disordered" evidence="1">
    <location>
        <begin position="170"/>
        <end position="327"/>
    </location>
</feature>
<dbReference type="Proteomes" id="UP000828390">
    <property type="component" value="Unassembled WGS sequence"/>
</dbReference>
<feature type="compositionally biased region" description="Basic and acidic residues" evidence="1">
    <location>
        <begin position="195"/>
        <end position="210"/>
    </location>
</feature>
<dbReference type="SUPFAM" id="SSF82199">
    <property type="entry name" value="SET domain"/>
    <property type="match status" value="1"/>
</dbReference>
<dbReference type="Gene3D" id="2.170.270.10">
    <property type="entry name" value="SET domain"/>
    <property type="match status" value="1"/>
</dbReference>
<organism evidence="3 4">
    <name type="scientific">Dreissena polymorpha</name>
    <name type="common">Zebra mussel</name>
    <name type="synonym">Mytilus polymorpha</name>
    <dbReference type="NCBI Taxonomy" id="45954"/>
    <lineage>
        <taxon>Eukaryota</taxon>
        <taxon>Metazoa</taxon>
        <taxon>Spiralia</taxon>
        <taxon>Lophotrochozoa</taxon>
        <taxon>Mollusca</taxon>
        <taxon>Bivalvia</taxon>
        <taxon>Autobranchia</taxon>
        <taxon>Heteroconchia</taxon>
        <taxon>Euheterodonta</taxon>
        <taxon>Imparidentia</taxon>
        <taxon>Neoheterodontei</taxon>
        <taxon>Myida</taxon>
        <taxon>Dreissenoidea</taxon>
        <taxon>Dreissenidae</taxon>
        <taxon>Dreissena</taxon>
    </lineage>
</organism>
<feature type="compositionally biased region" description="Basic and acidic residues" evidence="1">
    <location>
        <begin position="275"/>
        <end position="289"/>
    </location>
</feature>
<protein>
    <recommendedName>
        <fullName evidence="2">SET domain-containing protein</fullName>
    </recommendedName>
</protein>
<proteinExistence type="predicted"/>
<evidence type="ECO:0000259" key="2">
    <source>
        <dbReference type="PROSITE" id="PS50280"/>
    </source>
</evidence>
<feature type="compositionally biased region" description="Acidic residues" evidence="1">
    <location>
        <begin position="941"/>
        <end position="958"/>
    </location>
</feature>
<dbReference type="PANTHER" id="PTHR33480:SF1">
    <property type="entry name" value="TYR RECOMBINASE DOMAIN-CONTAINING PROTEIN"/>
    <property type="match status" value="1"/>
</dbReference>
<evidence type="ECO:0000256" key="1">
    <source>
        <dbReference type="SAM" id="MobiDB-lite"/>
    </source>
</evidence>
<dbReference type="AlphaFoldDB" id="A0A9D3Z7C5"/>
<dbReference type="SMART" id="SM00317">
    <property type="entry name" value="SET"/>
    <property type="match status" value="1"/>
</dbReference>
<sequence>MEFRPNKRIKLSSQKGPSPLDLARTYCQNYVDPPGFEVKTVNDVIGEGVFATKPFKKGDFLLEYKGDLITRVKHARQLEKEYEKEGQGSFMYFFKYRDKSCCIDATNDIFHEGRMINDAENGDAKQNCVMKIVEVNQTPHLCTFADRDIAIGEELRYDYGVPTLPWRKKCTKQKMGNPMTTRSTDSQEPGQTTSIHREEVNETKCTEQKKGNTMTTRPTDSQEPGQTTSVHTEEVNETKCTEQKKGNTMTTRSTDSQEPGQTTSVHTEEVDETSTETKAHSDTAQEHNSQDAAENMLNSESSDIDDSDNDKDYIPEEGDASSDESVAVDIIPNIQRFLKTTASTLPPVESVQSRERDDSSAEAHKNKITIAQTNNSEYRHYDKKFYCMFCEKAQTKLKQHLLSQHKDEQDVKDLLNTENSAENKKMYEKIRNVGNHLHNVKVLRDGQGQLFVSYRQRHNQRVAADEYGPCPYCYGYYPKKILWRHNKKCKFANAAGSRKRLALESSLLLPKSKEGSTILRRVIESMRNDEISRIVKSDNTILAFGEKLCTKRGHDEEQHNYIRQKLREVGRLLKDMRSCSGNVEKSLENFMYPDAFKFITQSCKNVAGFDGNTNTYATPSLALKIGTTLQKCLKILISKGIETNNRDLQTRAEELSKLFEINWTDDVSSNALRTLHEAKQNSQKGLLPLANDVKVMSEYLRHEAETHANTLQGSASDCEKRQAWHKLSEICLCQTILFNRRRSGEVSKMTVEEYSKNKLTNDDGELDGCLTKLEKDLCRYFYRTEIIAKRGRIAAVLFPRQVKENIDLLIRSRNSLTNCFNSKYLFPTKSASSHIRGTDVLRSIAIDCGAEHPERLRSTKLRKHIATMTQLFNLSENELDILAKFLGHDIRVHREFYRLPDGTMQVAKVSKLLMMMESGQITRNSVNSLDDIDVDDECIEDEQYSSESSENENSEDLETLLPSTSQPKITDKEKGTSNTRRTKQAAKKQWSENEKGAVHRHLDRFLIMGKLPGKKEILACIESENDLHNRSWKNVKDFCRNLIETKKRRGLLT</sequence>
<reference evidence="3" key="1">
    <citation type="journal article" date="2019" name="bioRxiv">
        <title>The Genome of the Zebra Mussel, Dreissena polymorpha: A Resource for Invasive Species Research.</title>
        <authorList>
            <person name="McCartney M.A."/>
            <person name="Auch B."/>
            <person name="Kono T."/>
            <person name="Mallez S."/>
            <person name="Zhang Y."/>
            <person name="Obille A."/>
            <person name="Becker A."/>
            <person name="Abrahante J.E."/>
            <person name="Garbe J."/>
            <person name="Badalamenti J.P."/>
            <person name="Herman A."/>
            <person name="Mangelson H."/>
            <person name="Liachko I."/>
            <person name="Sullivan S."/>
            <person name="Sone E.D."/>
            <person name="Koren S."/>
            <person name="Silverstein K.A.T."/>
            <person name="Beckman K.B."/>
            <person name="Gohl D.M."/>
        </authorList>
    </citation>
    <scope>NUCLEOTIDE SEQUENCE</scope>
    <source>
        <strain evidence="3">Duluth1</strain>
        <tissue evidence="3">Whole animal</tissue>
    </source>
</reference>
<feature type="compositionally biased region" description="Polar residues" evidence="1">
    <location>
        <begin position="178"/>
        <end position="194"/>
    </location>
</feature>